<dbReference type="GO" id="GO:0003677">
    <property type="term" value="F:DNA binding"/>
    <property type="evidence" value="ECO:0007669"/>
    <property type="project" value="InterPro"/>
</dbReference>
<dbReference type="InterPro" id="IPR050808">
    <property type="entry name" value="Phage_Integrase"/>
</dbReference>
<comment type="caution">
    <text evidence="3">The sequence shown here is derived from an EMBL/GenBank/DDBJ whole genome shotgun (WGS) entry which is preliminary data.</text>
</comment>
<comment type="similarity">
    <text evidence="1">Belongs to the 'phage' integrase family.</text>
</comment>
<proteinExistence type="inferred from homology"/>
<evidence type="ECO:0000256" key="1">
    <source>
        <dbReference type="ARBA" id="ARBA00008857"/>
    </source>
</evidence>
<sequence>MTRWDEIDKEAKEWRLPACRMKMKREYVVLLSEQAQVVLEMMNPITKHREYVFPGYRNLLEPINS</sequence>
<dbReference type="InterPro" id="IPR011010">
    <property type="entry name" value="DNA_brk_join_enz"/>
</dbReference>
<evidence type="ECO:0000256" key="2">
    <source>
        <dbReference type="ARBA" id="ARBA00022908"/>
    </source>
</evidence>
<dbReference type="GO" id="GO:0015074">
    <property type="term" value="P:DNA integration"/>
    <property type="evidence" value="ECO:0007669"/>
    <property type="project" value="UniProtKB-KW"/>
</dbReference>
<name>A0A1S0ZDL7_SALET</name>
<dbReference type="PANTHER" id="PTHR30629">
    <property type="entry name" value="PROPHAGE INTEGRASE"/>
    <property type="match status" value="1"/>
</dbReference>
<evidence type="ECO:0000313" key="3">
    <source>
        <dbReference type="EMBL" id="OHG64544.1"/>
    </source>
</evidence>
<organism evidence="3">
    <name type="scientific">Salmonella enterica subsp. enterica serovar Saintpaul</name>
    <dbReference type="NCBI Taxonomy" id="90105"/>
    <lineage>
        <taxon>Bacteria</taxon>
        <taxon>Pseudomonadati</taxon>
        <taxon>Pseudomonadota</taxon>
        <taxon>Gammaproteobacteria</taxon>
        <taxon>Enterobacterales</taxon>
        <taxon>Enterobacteriaceae</taxon>
        <taxon>Salmonella</taxon>
    </lineage>
</organism>
<dbReference type="SUPFAM" id="SSF56349">
    <property type="entry name" value="DNA breaking-rejoining enzymes"/>
    <property type="match status" value="1"/>
</dbReference>
<dbReference type="EMBL" id="MLZC01000008">
    <property type="protein sequence ID" value="OHG64544.1"/>
    <property type="molecule type" value="Genomic_DNA"/>
</dbReference>
<keyword evidence="2" id="KW-0229">DNA integration</keyword>
<gene>
    <name evidence="3" type="ORF">A7T00_17010</name>
</gene>
<evidence type="ECO:0008006" key="4">
    <source>
        <dbReference type="Google" id="ProtNLM"/>
    </source>
</evidence>
<reference evidence="3" key="1">
    <citation type="submission" date="2016-09" db="EMBL/GenBank/DDBJ databases">
        <title>Whole genome sequencing of Salmonella enterica.</title>
        <authorList>
            <person name="Bell R."/>
        </authorList>
    </citation>
    <scope>NUCLEOTIDE SEQUENCE [LARGE SCALE GENOMIC DNA]</scope>
    <source>
        <strain evidence="3">CFSAN044978</strain>
    </source>
</reference>
<dbReference type="AlphaFoldDB" id="A0A1S0ZDL7"/>
<dbReference type="PANTHER" id="PTHR30629:SF6">
    <property type="entry name" value="PROPHAGE INTEGRASE INTA-RELATED"/>
    <property type="match status" value="1"/>
</dbReference>
<accession>A0A1S0ZDL7</accession>
<protein>
    <recommendedName>
        <fullName evidence="4">Phage integrase</fullName>
    </recommendedName>
</protein>